<dbReference type="GO" id="GO:0061503">
    <property type="term" value="F:tRNA threonylcarbamoyladenosine dehydratase"/>
    <property type="evidence" value="ECO:0007669"/>
    <property type="project" value="TreeGrafter"/>
</dbReference>
<reference evidence="2 3" key="1">
    <citation type="journal article" date="2019" name="Int. J. Syst. Evol. Microbiol.">
        <title>Thermogemmatispora aurantia sp. nov. and Thermogemmatispora argillosa sp. nov., within the class Ktedonobacteria, and emended description of the genus Thermogemmatispora.</title>
        <authorList>
            <person name="Zheng Y."/>
            <person name="Wang C.M."/>
            <person name="Sakai Y."/>
            <person name="Abe K."/>
            <person name="Yokota A."/>
            <person name="Yabe S."/>
        </authorList>
    </citation>
    <scope>NUCLEOTIDE SEQUENCE [LARGE SCALE GENOMIC DNA]</scope>
    <source>
        <strain evidence="2 3">A1-2</strain>
    </source>
</reference>
<dbReference type="GO" id="GO:0008641">
    <property type="term" value="F:ubiquitin-like modifier activating enzyme activity"/>
    <property type="evidence" value="ECO:0007669"/>
    <property type="project" value="InterPro"/>
</dbReference>
<organism evidence="2 3">
    <name type="scientific">Thermogemmatispora aurantia</name>
    <dbReference type="NCBI Taxonomy" id="2045279"/>
    <lineage>
        <taxon>Bacteria</taxon>
        <taxon>Bacillati</taxon>
        <taxon>Chloroflexota</taxon>
        <taxon>Ktedonobacteria</taxon>
        <taxon>Thermogemmatisporales</taxon>
        <taxon>Thermogemmatisporaceae</taxon>
        <taxon>Thermogemmatispora</taxon>
    </lineage>
</organism>
<dbReference type="RefSeq" id="WP_151729773.1">
    <property type="nucleotide sequence ID" value="NZ_BKZV01000007.1"/>
</dbReference>
<dbReference type="PANTHER" id="PTHR43267:SF3">
    <property type="entry name" value="THIF PROTEIN"/>
    <property type="match status" value="1"/>
</dbReference>
<dbReference type="Proteomes" id="UP000334820">
    <property type="component" value="Unassembled WGS sequence"/>
</dbReference>
<proteinExistence type="predicted"/>
<keyword evidence="3" id="KW-1185">Reference proteome</keyword>
<name>A0A5J4KCV7_9CHLR</name>
<feature type="domain" description="THIF-type NAD/FAD binding fold" evidence="1">
    <location>
        <begin position="21"/>
        <end position="148"/>
    </location>
</feature>
<dbReference type="AlphaFoldDB" id="A0A5J4KCV7"/>
<comment type="caution">
    <text evidence="2">The sequence shown here is derived from an EMBL/GenBank/DDBJ whole genome shotgun (WGS) entry which is preliminary data.</text>
</comment>
<dbReference type="InterPro" id="IPR035985">
    <property type="entry name" value="Ubiquitin-activating_enz"/>
</dbReference>
<dbReference type="PANTHER" id="PTHR43267">
    <property type="entry name" value="TRNA THREONYLCARBAMOYLADENOSINE DEHYDRATASE"/>
    <property type="match status" value="1"/>
</dbReference>
<evidence type="ECO:0000259" key="1">
    <source>
        <dbReference type="Pfam" id="PF00899"/>
    </source>
</evidence>
<dbReference type="SUPFAM" id="SSF69572">
    <property type="entry name" value="Activating enzymes of the ubiquitin-like proteins"/>
    <property type="match status" value="1"/>
</dbReference>
<protein>
    <recommendedName>
        <fullName evidence="1">THIF-type NAD/FAD binding fold domain-containing protein</fullName>
    </recommendedName>
</protein>
<dbReference type="InterPro" id="IPR045886">
    <property type="entry name" value="ThiF/MoeB/HesA"/>
</dbReference>
<gene>
    <name evidence="2" type="ORF">KTAU_38800</name>
</gene>
<sequence length="229" mass="24963">MSTINLNPNDPFFHEERHASLAAVARRQITICGAGALGANLCETLARMGFARLRLIDHDRVEMRNLSTQPYLRGEIGAPKARALVATLYRAVQARLEPVTVTLTEQNAAQLLQGSDLVVDTFDNEAARAAVSAASRALALPCLHVGFSADGLYGNGEWEPDYQPPQAGASDPCDYPLTRPFALLLAALAARAVADFFRQGIAYTFEVTWNDLHLVYRPTTLREAARGQL</sequence>
<dbReference type="Gene3D" id="3.40.50.720">
    <property type="entry name" value="NAD(P)-binding Rossmann-like Domain"/>
    <property type="match status" value="1"/>
</dbReference>
<evidence type="ECO:0000313" key="3">
    <source>
        <dbReference type="Proteomes" id="UP000334820"/>
    </source>
</evidence>
<dbReference type="GO" id="GO:0061504">
    <property type="term" value="P:cyclic threonylcarbamoyladenosine biosynthetic process"/>
    <property type="evidence" value="ECO:0007669"/>
    <property type="project" value="TreeGrafter"/>
</dbReference>
<evidence type="ECO:0000313" key="2">
    <source>
        <dbReference type="EMBL" id="GER85245.1"/>
    </source>
</evidence>
<dbReference type="Pfam" id="PF00899">
    <property type="entry name" value="ThiF"/>
    <property type="match status" value="1"/>
</dbReference>
<dbReference type="EMBL" id="BKZV01000007">
    <property type="protein sequence ID" value="GER85245.1"/>
    <property type="molecule type" value="Genomic_DNA"/>
</dbReference>
<dbReference type="InterPro" id="IPR000594">
    <property type="entry name" value="ThiF_NAD_FAD-bd"/>
</dbReference>
<accession>A0A5J4KCV7</accession>